<evidence type="ECO:0000256" key="1">
    <source>
        <dbReference type="ARBA" id="ARBA00022729"/>
    </source>
</evidence>
<feature type="domain" description="M23ase beta-sheet core" evidence="4">
    <location>
        <begin position="318"/>
        <end position="416"/>
    </location>
</feature>
<gene>
    <name evidence="5" type="ORF">FM105_03885</name>
</gene>
<feature type="region of interest" description="Disordered" evidence="2">
    <location>
        <begin position="107"/>
        <end position="128"/>
    </location>
</feature>
<sequence>MIGSVKQSTVPFRRRVLAFVAILLALVMLAPASPGAASPADEKESVDERVDELQREHEGLSEELARVVAEMEDAESQMPDAEDAVDAATDELDEAKRKDEELGARLTSAENAEEELREEIDSGTDRIEESEKSVVGVARKAYQNSGVTSDVAMLLQMTESDNGLDGLTRVDSAVRGQQRTITRLGERRAANINNQDRLDAVSEEISDLKDEAAEVVLEKEAAERAATDAKDALDSLVSQKDSAAKTIEDNQAETAEELERQKEEQERLADEIREWQEDNGDGSRSLPGEGFLRNPAPDHPITSQFGWRVHPIAGVRRLHSGTDFGVPCGTEVYASADGTVVSSGSAGGYGNRVVISHGKSNGASIATTYNHNTRNLVTPGQSVSQGDAVALAGTTGSSTGCHLHFEVMQDGEYVDPMDWIS</sequence>
<keyword evidence="6" id="KW-1185">Reference proteome</keyword>
<dbReference type="Gene3D" id="2.70.70.10">
    <property type="entry name" value="Glucose Permease (Domain IIA)"/>
    <property type="match status" value="1"/>
</dbReference>
<feature type="signal peptide" evidence="3">
    <location>
        <begin position="1"/>
        <end position="36"/>
    </location>
</feature>
<dbReference type="InterPro" id="IPR016047">
    <property type="entry name" value="M23ase_b-sheet_dom"/>
</dbReference>
<dbReference type="Pfam" id="PF01551">
    <property type="entry name" value="Peptidase_M23"/>
    <property type="match status" value="1"/>
</dbReference>
<dbReference type="PANTHER" id="PTHR21666">
    <property type="entry name" value="PEPTIDASE-RELATED"/>
    <property type="match status" value="1"/>
</dbReference>
<dbReference type="PANTHER" id="PTHR21666:SF289">
    <property type="entry name" value="L-ALA--D-GLU ENDOPEPTIDASE"/>
    <property type="match status" value="1"/>
</dbReference>
<evidence type="ECO:0000259" key="4">
    <source>
        <dbReference type="Pfam" id="PF01551"/>
    </source>
</evidence>
<dbReference type="EMBL" id="FWFF01000004">
    <property type="protein sequence ID" value="SLM93943.1"/>
    <property type="molecule type" value="Genomic_DNA"/>
</dbReference>
<dbReference type="AlphaFoldDB" id="A0A1X6X4L3"/>
<accession>A0A1X6X4L3</accession>
<dbReference type="CDD" id="cd12797">
    <property type="entry name" value="M23_peptidase"/>
    <property type="match status" value="1"/>
</dbReference>
<protein>
    <submittedName>
        <fullName evidence="5">Probable cell wall-binding protein</fullName>
    </submittedName>
</protein>
<proteinExistence type="predicted"/>
<name>A0A1X6X4L3_9MICO</name>
<evidence type="ECO:0000256" key="2">
    <source>
        <dbReference type="SAM" id="MobiDB-lite"/>
    </source>
</evidence>
<feature type="compositionally biased region" description="Basic and acidic residues" evidence="2">
    <location>
        <begin position="257"/>
        <end position="276"/>
    </location>
</feature>
<evidence type="ECO:0000313" key="6">
    <source>
        <dbReference type="Proteomes" id="UP000196581"/>
    </source>
</evidence>
<evidence type="ECO:0000256" key="3">
    <source>
        <dbReference type="SAM" id="SignalP"/>
    </source>
</evidence>
<feature type="region of interest" description="Disordered" evidence="2">
    <location>
        <begin position="238"/>
        <end position="299"/>
    </location>
</feature>
<dbReference type="Proteomes" id="UP000196581">
    <property type="component" value="Unassembled WGS sequence"/>
</dbReference>
<feature type="compositionally biased region" description="Basic and acidic residues" evidence="2">
    <location>
        <begin position="119"/>
        <end position="128"/>
    </location>
</feature>
<feature type="chain" id="PRO_5038422329" evidence="3">
    <location>
        <begin position="37"/>
        <end position="421"/>
    </location>
</feature>
<evidence type="ECO:0000313" key="5">
    <source>
        <dbReference type="EMBL" id="SLM93943.1"/>
    </source>
</evidence>
<dbReference type="InterPro" id="IPR011055">
    <property type="entry name" value="Dup_hybrid_motif"/>
</dbReference>
<keyword evidence="1 3" id="KW-0732">Signal</keyword>
<reference evidence="6" key="1">
    <citation type="submission" date="2017-02" db="EMBL/GenBank/DDBJ databases">
        <authorList>
            <person name="Dridi B."/>
        </authorList>
    </citation>
    <scope>NUCLEOTIDE SEQUENCE [LARGE SCALE GENOMIC DNA]</scope>
    <source>
        <strain evidence="6">B Co 03.10</strain>
    </source>
</reference>
<organism evidence="5 6">
    <name type="scientific">Brevibacterium yomogidense</name>
    <dbReference type="NCBI Taxonomy" id="946573"/>
    <lineage>
        <taxon>Bacteria</taxon>
        <taxon>Bacillati</taxon>
        <taxon>Actinomycetota</taxon>
        <taxon>Actinomycetes</taxon>
        <taxon>Micrococcales</taxon>
        <taxon>Brevibacteriaceae</taxon>
        <taxon>Brevibacterium</taxon>
    </lineage>
</organism>
<dbReference type="Gene3D" id="1.10.287.1490">
    <property type="match status" value="1"/>
</dbReference>
<dbReference type="GO" id="GO:0004222">
    <property type="term" value="F:metalloendopeptidase activity"/>
    <property type="evidence" value="ECO:0007669"/>
    <property type="project" value="TreeGrafter"/>
</dbReference>
<dbReference type="SUPFAM" id="SSF51261">
    <property type="entry name" value="Duplicated hybrid motif"/>
    <property type="match status" value="1"/>
</dbReference>
<dbReference type="InterPro" id="IPR050570">
    <property type="entry name" value="Cell_wall_metabolism_enzyme"/>
</dbReference>